<accession>A0A8S5TE81</accession>
<reference evidence="1" key="1">
    <citation type="journal article" date="2021" name="Proc. Natl. Acad. Sci. U.S.A.">
        <title>A Catalog of Tens of Thousands of Viruses from Human Metagenomes Reveals Hidden Associations with Chronic Diseases.</title>
        <authorList>
            <person name="Tisza M.J."/>
            <person name="Buck C.B."/>
        </authorList>
    </citation>
    <scope>NUCLEOTIDE SEQUENCE</scope>
    <source>
        <strain evidence="1">Ct3pM2</strain>
    </source>
</reference>
<sequence>MTKPISRYLNNKTWDRYKRIITEFIDFDAGRQDIIWAKKVNQFLDHAEDSLPSYYEIHIEALCYYNSFRNWPINKATVSGELDDENLSILISKSYIERLGYLDEHGYWRFNWSEDRFIINGIVYKPDGDTQVAQAKDEALVFLVILKRDRDTVVNFIEQ</sequence>
<proteinExistence type="predicted"/>
<organism evidence="1">
    <name type="scientific">Myoviridae sp. ct3pM2</name>
    <dbReference type="NCBI Taxonomy" id="2827658"/>
    <lineage>
        <taxon>Viruses</taxon>
        <taxon>Duplodnaviria</taxon>
        <taxon>Heunggongvirae</taxon>
        <taxon>Uroviricota</taxon>
        <taxon>Caudoviricetes</taxon>
    </lineage>
</organism>
<name>A0A8S5TE81_9CAUD</name>
<protein>
    <submittedName>
        <fullName evidence="1">Uncharacterized protein</fullName>
    </submittedName>
</protein>
<evidence type="ECO:0000313" key="1">
    <source>
        <dbReference type="EMBL" id="DAF61448.1"/>
    </source>
</evidence>
<dbReference type="EMBL" id="BK032811">
    <property type="protein sequence ID" value="DAF61448.1"/>
    <property type="molecule type" value="Genomic_DNA"/>
</dbReference>